<keyword evidence="3" id="KW-1185">Reference proteome</keyword>
<gene>
    <name evidence="2" type="ORF">N658DRAFT_246799</name>
</gene>
<dbReference type="AlphaFoldDB" id="A0AAN6T3X4"/>
<evidence type="ECO:0000313" key="3">
    <source>
        <dbReference type="Proteomes" id="UP001305647"/>
    </source>
</evidence>
<dbReference type="Proteomes" id="UP001305647">
    <property type="component" value="Unassembled WGS sequence"/>
</dbReference>
<protein>
    <submittedName>
        <fullName evidence="2">Uncharacterized protein</fullName>
    </submittedName>
</protein>
<organism evidence="2 3">
    <name type="scientific">Parathielavia hyrcaniae</name>
    <dbReference type="NCBI Taxonomy" id="113614"/>
    <lineage>
        <taxon>Eukaryota</taxon>
        <taxon>Fungi</taxon>
        <taxon>Dikarya</taxon>
        <taxon>Ascomycota</taxon>
        <taxon>Pezizomycotina</taxon>
        <taxon>Sordariomycetes</taxon>
        <taxon>Sordariomycetidae</taxon>
        <taxon>Sordariales</taxon>
        <taxon>Chaetomiaceae</taxon>
        <taxon>Parathielavia</taxon>
    </lineage>
</organism>
<accession>A0AAN6T3X4</accession>
<sequence length="155" mass="16326">MDGDHRCSRHPACGREDTGSPQLQFVHARVQTETSGTGGVVHEAGPWRNAGLSCVTIVGPADQGTAETGRPTTLDTGAVVRVRNKPKTTFRAQKRGMVSSGGGVQGAVVASSCEICGRCEPTQTLEEVVTQSLGELDESQSRRDSPHGQRGRSLS</sequence>
<feature type="region of interest" description="Disordered" evidence="1">
    <location>
        <begin position="1"/>
        <end position="20"/>
    </location>
</feature>
<name>A0AAN6T3X4_9PEZI</name>
<feature type="region of interest" description="Disordered" evidence="1">
    <location>
        <begin position="130"/>
        <end position="155"/>
    </location>
</feature>
<evidence type="ECO:0000313" key="2">
    <source>
        <dbReference type="EMBL" id="KAK4104200.1"/>
    </source>
</evidence>
<comment type="caution">
    <text evidence="2">The sequence shown here is derived from an EMBL/GenBank/DDBJ whole genome shotgun (WGS) entry which is preliminary data.</text>
</comment>
<reference evidence="2" key="1">
    <citation type="journal article" date="2023" name="Mol. Phylogenet. Evol.">
        <title>Genome-scale phylogeny and comparative genomics of the fungal order Sordariales.</title>
        <authorList>
            <person name="Hensen N."/>
            <person name="Bonometti L."/>
            <person name="Westerberg I."/>
            <person name="Brannstrom I.O."/>
            <person name="Guillou S."/>
            <person name="Cros-Aarteil S."/>
            <person name="Calhoun S."/>
            <person name="Haridas S."/>
            <person name="Kuo A."/>
            <person name="Mondo S."/>
            <person name="Pangilinan J."/>
            <person name="Riley R."/>
            <person name="LaButti K."/>
            <person name="Andreopoulos B."/>
            <person name="Lipzen A."/>
            <person name="Chen C."/>
            <person name="Yan M."/>
            <person name="Daum C."/>
            <person name="Ng V."/>
            <person name="Clum A."/>
            <person name="Steindorff A."/>
            <person name="Ohm R.A."/>
            <person name="Martin F."/>
            <person name="Silar P."/>
            <person name="Natvig D.O."/>
            <person name="Lalanne C."/>
            <person name="Gautier V."/>
            <person name="Ament-Velasquez S.L."/>
            <person name="Kruys A."/>
            <person name="Hutchinson M.I."/>
            <person name="Powell A.J."/>
            <person name="Barry K."/>
            <person name="Miller A.N."/>
            <person name="Grigoriev I.V."/>
            <person name="Debuchy R."/>
            <person name="Gladieux P."/>
            <person name="Hiltunen Thoren M."/>
            <person name="Johannesson H."/>
        </authorList>
    </citation>
    <scope>NUCLEOTIDE SEQUENCE</scope>
    <source>
        <strain evidence="2">CBS 757.83</strain>
    </source>
</reference>
<reference evidence="2" key="2">
    <citation type="submission" date="2023-05" db="EMBL/GenBank/DDBJ databases">
        <authorList>
            <consortium name="Lawrence Berkeley National Laboratory"/>
            <person name="Steindorff A."/>
            <person name="Hensen N."/>
            <person name="Bonometti L."/>
            <person name="Westerberg I."/>
            <person name="Brannstrom I.O."/>
            <person name="Guillou S."/>
            <person name="Cros-Aarteil S."/>
            <person name="Calhoun S."/>
            <person name="Haridas S."/>
            <person name="Kuo A."/>
            <person name="Mondo S."/>
            <person name="Pangilinan J."/>
            <person name="Riley R."/>
            <person name="Labutti K."/>
            <person name="Andreopoulos B."/>
            <person name="Lipzen A."/>
            <person name="Chen C."/>
            <person name="Yanf M."/>
            <person name="Daum C."/>
            <person name="Ng V."/>
            <person name="Clum A."/>
            <person name="Ohm R."/>
            <person name="Martin F."/>
            <person name="Silar P."/>
            <person name="Natvig D."/>
            <person name="Lalanne C."/>
            <person name="Gautier V."/>
            <person name="Ament-Velasquez S.L."/>
            <person name="Kruys A."/>
            <person name="Hutchinson M.I."/>
            <person name="Powell A.J."/>
            <person name="Barry K."/>
            <person name="Miller A.N."/>
            <person name="Grigoriev I.V."/>
            <person name="Debuchy R."/>
            <person name="Gladieux P."/>
            <person name="Thoren M.H."/>
            <person name="Johannesson H."/>
        </authorList>
    </citation>
    <scope>NUCLEOTIDE SEQUENCE</scope>
    <source>
        <strain evidence="2">CBS 757.83</strain>
    </source>
</reference>
<evidence type="ECO:0000256" key="1">
    <source>
        <dbReference type="SAM" id="MobiDB-lite"/>
    </source>
</evidence>
<proteinExistence type="predicted"/>
<dbReference type="EMBL" id="MU863627">
    <property type="protein sequence ID" value="KAK4104200.1"/>
    <property type="molecule type" value="Genomic_DNA"/>
</dbReference>